<organism evidence="2 3">
    <name type="scientific">Urochloa decumbens</name>
    <dbReference type="NCBI Taxonomy" id="240449"/>
    <lineage>
        <taxon>Eukaryota</taxon>
        <taxon>Viridiplantae</taxon>
        <taxon>Streptophyta</taxon>
        <taxon>Embryophyta</taxon>
        <taxon>Tracheophyta</taxon>
        <taxon>Spermatophyta</taxon>
        <taxon>Magnoliopsida</taxon>
        <taxon>Liliopsida</taxon>
        <taxon>Poales</taxon>
        <taxon>Poaceae</taxon>
        <taxon>PACMAD clade</taxon>
        <taxon>Panicoideae</taxon>
        <taxon>Panicodae</taxon>
        <taxon>Paniceae</taxon>
        <taxon>Melinidinae</taxon>
        <taxon>Urochloa</taxon>
    </lineage>
</organism>
<proteinExistence type="predicted"/>
<accession>A0ABC9C4J9</accession>
<reference evidence="2 3" key="2">
    <citation type="submission" date="2024-10" db="EMBL/GenBank/DDBJ databases">
        <authorList>
            <person name="Ryan C."/>
        </authorList>
    </citation>
    <scope>NUCLEOTIDE SEQUENCE [LARGE SCALE GENOMIC DNA]</scope>
</reference>
<dbReference type="EMBL" id="OZ075139">
    <property type="protein sequence ID" value="CAL5014476.1"/>
    <property type="molecule type" value="Genomic_DNA"/>
</dbReference>
<evidence type="ECO:0000259" key="1">
    <source>
        <dbReference type="Pfam" id="PF03478"/>
    </source>
</evidence>
<keyword evidence="3" id="KW-1185">Reference proteome</keyword>
<evidence type="ECO:0000313" key="3">
    <source>
        <dbReference type="Proteomes" id="UP001497457"/>
    </source>
</evidence>
<dbReference type="InterPro" id="IPR011044">
    <property type="entry name" value="Quino_amine_DH_bsu"/>
</dbReference>
<name>A0ABC9C4J9_9POAL</name>
<reference evidence="3" key="1">
    <citation type="submission" date="2024-06" db="EMBL/GenBank/DDBJ databases">
        <authorList>
            <person name="Ryan C."/>
        </authorList>
    </citation>
    <scope>NUCLEOTIDE SEQUENCE [LARGE SCALE GENOMIC DNA]</scope>
</reference>
<feature type="domain" description="KIB1-4 beta-propeller" evidence="1">
    <location>
        <begin position="97"/>
        <end position="392"/>
    </location>
</feature>
<evidence type="ECO:0000313" key="2">
    <source>
        <dbReference type="EMBL" id="CAL5014476.1"/>
    </source>
</evidence>
<dbReference type="AlphaFoldDB" id="A0ABC9C4J9"/>
<dbReference type="SUPFAM" id="SSF50969">
    <property type="entry name" value="YVTN repeat-like/Quinoprotein amine dehydrogenase"/>
    <property type="match status" value="1"/>
</dbReference>
<protein>
    <recommendedName>
        <fullName evidence="1">KIB1-4 beta-propeller domain-containing protein</fullName>
    </recommendedName>
</protein>
<gene>
    <name evidence="2" type="ORF">URODEC1_LOCUS71992</name>
</gene>
<dbReference type="InterPro" id="IPR050942">
    <property type="entry name" value="F-box_BR-signaling"/>
</dbReference>
<dbReference type="Proteomes" id="UP001497457">
    <property type="component" value="Chromosome 29rd"/>
</dbReference>
<dbReference type="Pfam" id="PF03478">
    <property type="entry name" value="Beta-prop_KIB1-4"/>
    <property type="match status" value="1"/>
</dbReference>
<dbReference type="PANTHER" id="PTHR44259:SF103">
    <property type="entry name" value="F-BOX DOMAIN CONTAINING PROTEIN"/>
    <property type="match status" value="1"/>
</dbReference>
<sequence length="433" mass="47801">MWADLLPELCDLVVDRLDAISILRFPAACKSWAAACKDSPRRLRSGSPTLLTSGLDLEGIETEHDVDAGAFALHDVSSSSTTGGGRRSSFLGDAVGLKGRTWIGGKDDWLVTTDYHCNVELLNPVTGDRVPLPSFESTRGLVQVTLPGYLYVSVEDRWHRARWHKMIKVTLCQTPAHPSGYLAVALFSHGLLAYTAAGDDKCWTALKNKNGPAASRFDDACCYYYMDAVVLEGKLFAVTESGLVYSWDMKTSSSGTTEAPPAVVVWSPEEIKFSDHYGQGFYLATSSAGQLLVIYVYGDINYSFGVKDNRVSSRLVFNDRLSFDEFGMSIHELDARSGAWRRVADIGEDRALFLGANCPFYITVPPGSEELIKANCVYVADTPSGYDVGIFDLNKGKDGYVERLTYSLMADPLQMPMWFRPTTHPRLLKDRCL</sequence>
<dbReference type="PANTHER" id="PTHR44259">
    <property type="entry name" value="OS07G0183000 PROTEIN-RELATED"/>
    <property type="match status" value="1"/>
</dbReference>
<dbReference type="InterPro" id="IPR005174">
    <property type="entry name" value="KIB1-4_b-propeller"/>
</dbReference>